<dbReference type="PROSITE" id="PS51900">
    <property type="entry name" value="CB"/>
    <property type="match status" value="1"/>
</dbReference>
<dbReference type="InterPro" id="IPR011010">
    <property type="entry name" value="DNA_brk_join_enz"/>
</dbReference>
<dbReference type="AlphaFoldDB" id="K2QET6"/>
<dbReference type="PANTHER" id="PTHR30349">
    <property type="entry name" value="PHAGE INTEGRASE-RELATED"/>
    <property type="match status" value="1"/>
</dbReference>
<feature type="domain" description="Core-binding (CB)" evidence="7">
    <location>
        <begin position="3"/>
        <end position="99"/>
    </location>
</feature>
<protein>
    <submittedName>
        <fullName evidence="8">Integrase</fullName>
    </submittedName>
</protein>
<evidence type="ECO:0000313" key="9">
    <source>
        <dbReference type="Proteomes" id="UP000007360"/>
    </source>
</evidence>
<evidence type="ECO:0000313" key="8">
    <source>
        <dbReference type="EMBL" id="EKF86606.1"/>
    </source>
</evidence>
<keyword evidence="3" id="KW-0233">DNA recombination</keyword>
<dbReference type="EMBL" id="AMPO01000002">
    <property type="protein sequence ID" value="EKF86606.1"/>
    <property type="molecule type" value="Genomic_DNA"/>
</dbReference>
<sequence length="459" mass="53423">MNGEDAAIIEKWFLRRNIGEGTQSAYLIAFKQYCELIGKTPFELYEEADNEEESGVRPIKSKVYDYLLKYKKYLKDTGKSKKTTKLYFAAVRSFYLSFDITLADIKLDSGDIGLEKNIGRPLNRKTVKKLANSAAVRERALIYLMAMTGMGQQEARDLTIRKFIECASSAIGKEIDDVYDLFKFEDEILQEILTLNITRQKTSYSYITFIPPEASREIIHYLKERCYGRNENIRVENNSEHIFASKYGGQMSRDSIVTNFRNTGIKAGFKKEKNAYSFWRSHSLRKYFISTFINKKGEKVIADFMAGHKITDMDRTYWQANPDDLKTMYIDALPALSLDEANVKDYETKEFRELNDKLNESKKESKNMKNEFRQILLLNLEIDQVREAISELENGTIEDGYLSKSDIPQLKERLKELREEVIKKINKVTVPNEKDEDYIDQIIKHSMIMTETESKHEDI</sequence>
<dbReference type="PROSITE" id="PS51898">
    <property type="entry name" value="TYR_RECOMBINASE"/>
    <property type="match status" value="1"/>
</dbReference>
<evidence type="ECO:0000256" key="3">
    <source>
        <dbReference type="ARBA" id="ARBA00023172"/>
    </source>
</evidence>
<dbReference type="InterPro" id="IPR013762">
    <property type="entry name" value="Integrase-like_cat_sf"/>
</dbReference>
<evidence type="ECO:0000256" key="4">
    <source>
        <dbReference type="PROSITE-ProRule" id="PRU01248"/>
    </source>
</evidence>
<dbReference type="Proteomes" id="UP000007360">
    <property type="component" value="Unassembled WGS sequence"/>
</dbReference>
<dbReference type="PATRIC" id="fig|1204725.3.peg.795"/>
<feature type="domain" description="Tyr recombinase" evidence="6">
    <location>
        <begin position="117"/>
        <end position="330"/>
    </location>
</feature>
<comment type="caution">
    <text evidence="8">The sequence shown here is derived from an EMBL/GenBank/DDBJ whole genome shotgun (WGS) entry which is preliminary data.</text>
</comment>
<keyword evidence="1" id="KW-0229">DNA integration</keyword>
<keyword evidence="9" id="KW-1185">Reference proteome</keyword>
<dbReference type="GO" id="GO:0003677">
    <property type="term" value="F:DNA binding"/>
    <property type="evidence" value="ECO:0007669"/>
    <property type="project" value="UniProtKB-UniRule"/>
</dbReference>
<feature type="coiled-coil region" evidence="5">
    <location>
        <begin position="344"/>
        <end position="427"/>
    </location>
</feature>
<dbReference type="InterPro" id="IPR050090">
    <property type="entry name" value="Tyrosine_recombinase_XerCD"/>
</dbReference>
<evidence type="ECO:0000256" key="1">
    <source>
        <dbReference type="ARBA" id="ARBA00022908"/>
    </source>
</evidence>
<keyword evidence="2 4" id="KW-0238">DNA-binding</keyword>
<dbReference type="PANTHER" id="PTHR30349:SF41">
    <property type="entry name" value="INTEGRASE_RECOMBINASE PROTEIN MJ0367-RELATED"/>
    <property type="match status" value="1"/>
</dbReference>
<dbReference type="InterPro" id="IPR044068">
    <property type="entry name" value="CB"/>
</dbReference>
<dbReference type="InterPro" id="IPR002104">
    <property type="entry name" value="Integrase_catalytic"/>
</dbReference>
<name>K2QET6_METFP</name>
<dbReference type="CDD" id="cd00397">
    <property type="entry name" value="DNA_BRE_C"/>
    <property type="match status" value="1"/>
</dbReference>
<dbReference type="SUPFAM" id="SSF56349">
    <property type="entry name" value="DNA breaking-rejoining enzymes"/>
    <property type="match status" value="1"/>
</dbReference>
<dbReference type="OrthoDB" id="78358at2157"/>
<evidence type="ECO:0000256" key="5">
    <source>
        <dbReference type="SAM" id="Coils"/>
    </source>
</evidence>
<dbReference type="RefSeq" id="WP_004030000.1">
    <property type="nucleotide sequence ID" value="NZ_AMPO01000002.1"/>
</dbReference>
<accession>K2QET6</accession>
<dbReference type="Pfam" id="PF00589">
    <property type="entry name" value="Phage_integrase"/>
    <property type="match status" value="1"/>
</dbReference>
<gene>
    <name evidence="8" type="ORF">A994_03958</name>
</gene>
<proteinExistence type="predicted"/>
<evidence type="ECO:0000259" key="7">
    <source>
        <dbReference type="PROSITE" id="PS51900"/>
    </source>
</evidence>
<reference evidence="8 9" key="1">
    <citation type="journal article" date="2012" name="J. Bacteriol.">
        <title>Draft genome sequence of Methanobacterium formicicum DSM 3637, an archaebacterium isolated from the methane producer amoeba Pelomyxa palustris.</title>
        <authorList>
            <person name="Gutierrez G."/>
        </authorList>
    </citation>
    <scope>NUCLEOTIDE SEQUENCE [LARGE SCALE GENOMIC DNA]</scope>
    <source>
        <strain evidence="9">DSM 3637 / PP1</strain>
    </source>
</reference>
<dbReference type="GO" id="GO:0006310">
    <property type="term" value="P:DNA recombination"/>
    <property type="evidence" value="ECO:0007669"/>
    <property type="project" value="UniProtKB-KW"/>
</dbReference>
<dbReference type="Gene3D" id="1.10.443.10">
    <property type="entry name" value="Intergrase catalytic core"/>
    <property type="match status" value="1"/>
</dbReference>
<dbReference type="GO" id="GO:0015074">
    <property type="term" value="P:DNA integration"/>
    <property type="evidence" value="ECO:0007669"/>
    <property type="project" value="UniProtKB-KW"/>
</dbReference>
<evidence type="ECO:0000256" key="2">
    <source>
        <dbReference type="ARBA" id="ARBA00023125"/>
    </source>
</evidence>
<keyword evidence="5" id="KW-0175">Coiled coil</keyword>
<evidence type="ECO:0000259" key="6">
    <source>
        <dbReference type="PROSITE" id="PS51898"/>
    </source>
</evidence>
<organism evidence="8 9">
    <name type="scientific">Methanobacterium formicicum (strain DSM 3637 / PP1)</name>
    <dbReference type="NCBI Taxonomy" id="1204725"/>
    <lineage>
        <taxon>Archaea</taxon>
        <taxon>Methanobacteriati</taxon>
        <taxon>Methanobacteriota</taxon>
        <taxon>Methanomada group</taxon>
        <taxon>Methanobacteria</taxon>
        <taxon>Methanobacteriales</taxon>
        <taxon>Methanobacteriaceae</taxon>
        <taxon>Methanobacterium</taxon>
    </lineage>
</organism>